<keyword evidence="4 6" id="KW-0378">Hydrolase</keyword>
<dbReference type="RefSeq" id="WP_072935039.1">
    <property type="nucleotide sequence ID" value="NZ_FQUG01000003.1"/>
</dbReference>
<comment type="function">
    <text evidence="6">May nick specific sequences that contain T:G mispairs resulting from m5C-deamination.</text>
</comment>
<gene>
    <name evidence="8" type="ORF">SAMN02745190_00973</name>
</gene>
<name>A0A1M4VDC0_9FIRM</name>
<dbReference type="Pfam" id="PF03852">
    <property type="entry name" value="Vsr"/>
    <property type="match status" value="1"/>
</dbReference>
<dbReference type="Proteomes" id="UP000184404">
    <property type="component" value="Unassembled WGS sequence"/>
</dbReference>
<evidence type="ECO:0000256" key="6">
    <source>
        <dbReference type="PIRNR" id="PIRNR018267"/>
    </source>
</evidence>
<dbReference type="GO" id="GO:0016787">
    <property type="term" value="F:hydrolase activity"/>
    <property type="evidence" value="ECO:0007669"/>
    <property type="project" value="UniProtKB-KW"/>
</dbReference>
<dbReference type="InterPro" id="IPR007569">
    <property type="entry name" value="DUF559"/>
</dbReference>
<keyword evidence="1 6" id="KW-0540">Nuclease</keyword>
<dbReference type="NCBIfam" id="TIGR00632">
    <property type="entry name" value="vsr"/>
    <property type="match status" value="1"/>
</dbReference>
<evidence type="ECO:0000313" key="8">
    <source>
        <dbReference type="EMBL" id="SHE66972.1"/>
    </source>
</evidence>
<evidence type="ECO:0000259" key="7">
    <source>
        <dbReference type="Pfam" id="PF04480"/>
    </source>
</evidence>
<evidence type="ECO:0000256" key="2">
    <source>
        <dbReference type="ARBA" id="ARBA00022759"/>
    </source>
</evidence>
<evidence type="ECO:0000256" key="4">
    <source>
        <dbReference type="ARBA" id="ARBA00022801"/>
    </source>
</evidence>
<keyword evidence="3 6" id="KW-0227">DNA damage</keyword>
<dbReference type="EMBL" id="FQUG01000003">
    <property type="protein sequence ID" value="SHE66972.1"/>
    <property type="molecule type" value="Genomic_DNA"/>
</dbReference>
<dbReference type="InterPro" id="IPR011335">
    <property type="entry name" value="Restrct_endonuc-II-like"/>
</dbReference>
<sequence>MDDMTPEQRRKNMQHIRSKDTSIEIKLRTALWHKGIRYRKNYKGLIGKPDIVITKYKIAVFCDSSFWHGKDFDKKKPVATNSEYWSAKIRRNIKRDDEVTQLLNANGWTVLRFWDEDINKHLNECVKTVEEAILDVTVQGI</sequence>
<comment type="similarity">
    <text evidence="6">Belongs to the vsr family.</text>
</comment>
<dbReference type="Gene3D" id="3.40.960.10">
    <property type="entry name" value="VSR Endonuclease"/>
    <property type="match status" value="1"/>
</dbReference>
<dbReference type="STRING" id="1123243.SAMN02745190_00973"/>
<evidence type="ECO:0000313" key="9">
    <source>
        <dbReference type="Proteomes" id="UP000184404"/>
    </source>
</evidence>
<dbReference type="OrthoDB" id="9801520at2"/>
<dbReference type="PIRSF" id="PIRSF018267">
    <property type="entry name" value="VSR_endonuc"/>
    <property type="match status" value="1"/>
</dbReference>
<dbReference type="Pfam" id="PF04480">
    <property type="entry name" value="DUF559"/>
    <property type="match status" value="1"/>
</dbReference>
<dbReference type="CDD" id="cd00221">
    <property type="entry name" value="Vsr"/>
    <property type="match status" value="1"/>
</dbReference>
<evidence type="ECO:0000256" key="3">
    <source>
        <dbReference type="ARBA" id="ARBA00022763"/>
    </source>
</evidence>
<proteinExistence type="inferred from homology"/>
<dbReference type="AlphaFoldDB" id="A0A1M4VDC0"/>
<dbReference type="InterPro" id="IPR004603">
    <property type="entry name" value="DNA_mismatch_endonuc_vsr"/>
</dbReference>
<feature type="domain" description="DUF559" evidence="7">
    <location>
        <begin position="92"/>
        <end position="132"/>
    </location>
</feature>
<dbReference type="GO" id="GO:0006298">
    <property type="term" value="P:mismatch repair"/>
    <property type="evidence" value="ECO:0007669"/>
    <property type="project" value="UniProtKB-UniRule"/>
</dbReference>
<organism evidence="8 9">
    <name type="scientific">Schwartzia succinivorans DSM 10502</name>
    <dbReference type="NCBI Taxonomy" id="1123243"/>
    <lineage>
        <taxon>Bacteria</taxon>
        <taxon>Bacillati</taxon>
        <taxon>Bacillota</taxon>
        <taxon>Negativicutes</taxon>
        <taxon>Selenomonadales</taxon>
        <taxon>Selenomonadaceae</taxon>
        <taxon>Schwartzia</taxon>
    </lineage>
</organism>
<evidence type="ECO:0000256" key="5">
    <source>
        <dbReference type="ARBA" id="ARBA00023204"/>
    </source>
</evidence>
<accession>A0A1M4VDC0</accession>
<keyword evidence="9" id="KW-1185">Reference proteome</keyword>
<protein>
    <recommendedName>
        <fullName evidence="6">Very short patch repair endonuclease</fullName>
        <ecNumber evidence="6">3.1.-.-</ecNumber>
    </recommendedName>
</protein>
<keyword evidence="5 6" id="KW-0234">DNA repair</keyword>
<dbReference type="SUPFAM" id="SSF52980">
    <property type="entry name" value="Restriction endonuclease-like"/>
    <property type="match status" value="1"/>
</dbReference>
<dbReference type="GO" id="GO:0004519">
    <property type="term" value="F:endonuclease activity"/>
    <property type="evidence" value="ECO:0007669"/>
    <property type="project" value="UniProtKB-KW"/>
</dbReference>
<reference evidence="8 9" key="1">
    <citation type="submission" date="2016-11" db="EMBL/GenBank/DDBJ databases">
        <authorList>
            <person name="Jaros S."/>
            <person name="Januszkiewicz K."/>
            <person name="Wedrychowicz H."/>
        </authorList>
    </citation>
    <scope>NUCLEOTIDE SEQUENCE [LARGE SCALE GENOMIC DNA]</scope>
    <source>
        <strain evidence="8 9">DSM 10502</strain>
    </source>
</reference>
<evidence type="ECO:0000256" key="1">
    <source>
        <dbReference type="ARBA" id="ARBA00022722"/>
    </source>
</evidence>
<keyword evidence="2 6" id="KW-0255">Endonuclease</keyword>
<dbReference type="EC" id="3.1.-.-" evidence="6"/>